<feature type="region of interest" description="Disordered" evidence="1">
    <location>
        <begin position="157"/>
        <end position="179"/>
    </location>
</feature>
<name>A0A6G1Q892_CHAAH</name>
<gene>
    <name evidence="2" type="ORF">EXN66_Car014429</name>
</gene>
<feature type="region of interest" description="Disordered" evidence="1">
    <location>
        <begin position="1"/>
        <end position="54"/>
    </location>
</feature>
<evidence type="ECO:0000256" key="1">
    <source>
        <dbReference type="SAM" id="MobiDB-lite"/>
    </source>
</evidence>
<reference evidence="2 3" key="1">
    <citation type="submission" date="2019-02" db="EMBL/GenBank/DDBJ databases">
        <title>Opniocepnalus argus genome.</title>
        <authorList>
            <person name="Zhou C."/>
            <person name="Xiao S."/>
        </authorList>
    </citation>
    <scope>NUCLEOTIDE SEQUENCE [LARGE SCALE GENOMIC DNA]</scope>
    <source>
        <strain evidence="2">OARG1902GOOAL</strain>
        <tissue evidence="2">Muscle</tissue>
    </source>
</reference>
<proteinExistence type="predicted"/>
<accession>A0A6G1Q892</accession>
<reference evidence="3" key="2">
    <citation type="submission" date="2019-02" db="EMBL/GenBank/DDBJ databases">
        <title>Opniocepnalus argus Var Kimnra genome.</title>
        <authorList>
            <person name="Zhou C."/>
            <person name="Xiao S."/>
        </authorList>
    </citation>
    <scope>NUCLEOTIDE SEQUENCE [LARGE SCALE GENOMIC DNA]</scope>
</reference>
<dbReference type="AlphaFoldDB" id="A0A6G1Q892"/>
<dbReference type="EMBL" id="CM015725">
    <property type="protein sequence ID" value="KAF3698742.1"/>
    <property type="molecule type" value="Genomic_DNA"/>
</dbReference>
<evidence type="ECO:0000313" key="2">
    <source>
        <dbReference type="EMBL" id="KAF3698742.1"/>
    </source>
</evidence>
<organism evidence="2 3">
    <name type="scientific">Channa argus</name>
    <name type="common">Northern snakehead</name>
    <name type="synonym">Ophicephalus argus</name>
    <dbReference type="NCBI Taxonomy" id="215402"/>
    <lineage>
        <taxon>Eukaryota</taxon>
        <taxon>Metazoa</taxon>
        <taxon>Chordata</taxon>
        <taxon>Craniata</taxon>
        <taxon>Vertebrata</taxon>
        <taxon>Euteleostomi</taxon>
        <taxon>Actinopterygii</taxon>
        <taxon>Neopterygii</taxon>
        <taxon>Teleostei</taxon>
        <taxon>Neoteleostei</taxon>
        <taxon>Acanthomorphata</taxon>
        <taxon>Anabantaria</taxon>
        <taxon>Anabantiformes</taxon>
        <taxon>Channoidei</taxon>
        <taxon>Channidae</taxon>
        <taxon>Channa</taxon>
    </lineage>
</organism>
<dbReference type="Proteomes" id="UP000503349">
    <property type="component" value="Chromosome 14"/>
</dbReference>
<keyword evidence="3" id="KW-1185">Reference proteome</keyword>
<evidence type="ECO:0000313" key="3">
    <source>
        <dbReference type="Proteomes" id="UP000503349"/>
    </source>
</evidence>
<sequence length="179" mass="19701">MEKTQGKGMCVVPFRFQVMHHTSKDESSEERNEDEPGDRPSLEDPLETLENSVQEEISLPIRVSEETPGTSQPQNTLNNSIQRTFEQVSTSQQSFFSLGLRCSRLNWCSGDCNKESPQSPLVLRRKYAEQIISIKARALNLDAAGAVCGAVSAVSAEGPRGHQEEAAAAGEDQPVPWIE</sequence>
<protein>
    <submittedName>
        <fullName evidence="2">Uncharacterized protein</fullName>
    </submittedName>
</protein>